<feature type="transmembrane region" description="Helical" evidence="5">
    <location>
        <begin position="79"/>
        <end position="100"/>
    </location>
</feature>
<evidence type="ECO:0000259" key="6">
    <source>
        <dbReference type="PROSITE" id="PS51012"/>
    </source>
</evidence>
<protein>
    <submittedName>
        <fullName evidence="7">ABC transporter permease</fullName>
    </submittedName>
</protein>
<name>A0ABW0FIN8_9MICO</name>
<feature type="transmembrane region" description="Helical" evidence="5">
    <location>
        <begin position="227"/>
        <end position="245"/>
    </location>
</feature>
<proteinExistence type="inferred from homology"/>
<keyword evidence="4" id="KW-0997">Cell inner membrane</keyword>
<keyword evidence="5" id="KW-0472">Membrane</keyword>
<comment type="subcellular location">
    <subcellularLocation>
        <location evidence="1">Cell inner membrane</location>
        <topology evidence="1">Multi-pass membrane protein</topology>
    </subcellularLocation>
</comment>
<dbReference type="PANTHER" id="PTHR30413">
    <property type="entry name" value="INNER MEMBRANE TRANSPORT PERMEASE"/>
    <property type="match status" value="1"/>
</dbReference>
<dbReference type="GeneID" id="303295713"/>
<evidence type="ECO:0000256" key="5">
    <source>
        <dbReference type="SAM" id="Phobius"/>
    </source>
</evidence>
<keyword evidence="4" id="KW-1003">Cell membrane</keyword>
<feature type="domain" description="ABC transmembrane type-2" evidence="6">
    <location>
        <begin position="76"/>
        <end position="308"/>
    </location>
</feature>
<keyword evidence="5" id="KW-1133">Transmembrane helix</keyword>
<evidence type="ECO:0000313" key="7">
    <source>
        <dbReference type="EMBL" id="MFC5297755.1"/>
    </source>
</evidence>
<dbReference type="PANTHER" id="PTHR30413:SF8">
    <property type="entry name" value="TRANSPORT PERMEASE PROTEIN"/>
    <property type="match status" value="1"/>
</dbReference>
<dbReference type="RefSeq" id="WP_343921989.1">
    <property type="nucleotide sequence ID" value="NZ_BAAAIR010000006.1"/>
</dbReference>
<evidence type="ECO:0000256" key="2">
    <source>
        <dbReference type="ARBA" id="ARBA00007783"/>
    </source>
</evidence>
<reference evidence="8" key="1">
    <citation type="journal article" date="2019" name="Int. J. Syst. Evol. Microbiol.">
        <title>The Global Catalogue of Microorganisms (GCM) 10K type strain sequencing project: providing services to taxonomists for standard genome sequencing and annotation.</title>
        <authorList>
            <consortium name="The Broad Institute Genomics Platform"/>
            <consortium name="The Broad Institute Genome Sequencing Center for Infectious Disease"/>
            <person name="Wu L."/>
            <person name="Ma J."/>
        </authorList>
    </citation>
    <scope>NUCLEOTIDE SEQUENCE [LARGE SCALE GENOMIC DNA]</scope>
    <source>
        <strain evidence="8">CGMCC 1.16455</strain>
    </source>
</reference>
<accession>A0ABW0FIN8</accession>
<dbReference type="EMBL" id="JBHSLN010000022">
    <property type="protein sequence ID" value="MFC5297755.1"/>
    <property type="molecule type" value="Genomic_DNA"/>
</dbReference>
<keyword evidence="5" id="KW-0812">Transmembrane</keyword>
<sequence length="315" mass="35391">MTAGEAKGVTAPRVPAPLERAYDQAEVDTAARENGLEQIGVRPHLIPYIKDLWARRSFIKVMAVSKAQAENQNTYLGQLWTLFSPMMNAAVYVVIFGFILQLGRAGIENTIAFIVCGVFMFRFFERSVMAGAHSINKNLNLVRSVKFPRAVLPIAGVLTELTILLPAVVVMAVISYVSGFLPFAGKVTIDWYWLLTIPAITLMWIFSTGCAFLVARWVALAPDLDNIIPHIMRVLMYASGVIFSIDRYLGQFSWGWIAQYQPVAVYLYLVRSCLLNEPAYQPSLTMWLFGIGWAIIFAIVGFVVFWRGEERYGRD</sequence>
<keyword evidence="3" id="KW-0813">Transport</keyword>
<organism evidence="7 8">
    <name type="scientific">Brachybacterium tyrofermentans</name>
    <dbReference type="NCBI Taxonomy" id="47848"/>
    <lineage>
        <taxon>Bacteria</taxon>
        <taxon>Bacillati</taxon>
        <taxon>Actinomycetota</taxon>
        <taxon>Actinomycetes</taxon>
        <taxon>Micrococcales</taxon>
        <taxon>Dermabacteraceae</taxon>
        <taxon>Brachybacterium</taxon>
    </lineage>
</organism>
<feature type="transmembrane region" description="Helical" evidence="5">
    <location>
        <begin position="284"/>
        <end position="306"/>
    </location>
</feature>
<comment type="similarity">
    <text evidence="2">Belongs to the ABC-2 integral membrane protein family.</text>
</comment>
<keyword evidence="8" id="KW-1185">Reference proteome</keyword>
<feature type="transmembrane region" description="Helical" evidence="5">
    <location>
        <begin position="191"/>
        <end position="215"/>
    </location>
</feature>
<dbReference type="Proteomes" id="UP001595937">
    <property type="component" value="Unassembled WGS sequence"/>
</dbReference>
<feature type="transmembrane region" description="Helical" evidence="5">
    <location>
        <begin position="106"/>
        <end position="124"/>
    </location>
</feature>
<dbReference type="PROSITE" id="PS51012">
    <property type="entry name" value="ABC_TM2"/>
    <property type="match status" value="1"/>
</dbReference>
<evidence type="ECO:0000256" key="1">
    <source>
        <dbReference type="ARBA" id="ARBA00004429"/>
    </source>
</evidence>
<evidence type="ECO:0000256" key="4">
    <source>
        <dbReference type="ARBA" id="ARBA00022519"/>
    </source>
</evidence>
<dbReference type="InterPro" id="IPR047817">
    <property type="entry name" value="ABC2_TM_bact-type"/>
</dbReference>
<comment type="caution">
    <text evidence="7">The sequence shown here is derived from an EMBL/GenBank/DDBJ whole genome shotgun (WGS) entry which is preliminary data.</text>
</comment>
<feature type="transmembrane region" description="Helical" evidence="5">
    <location>
        <begin position="150"/>
        <end position="179"/>
    </location>
</feature>
<gene>
    <name evidence="7" type="ORF">ACFPK8_09565</name>
</gene>
<evidence type="ECO:0000313" key="8">
    <source>
        <dbReference type="Proteomes" id="UP001595937"/>
    </source>
</evidence>
<evidence type="ECO:0000256" key="3">
    <source>
        <dbReference type="ARBA" id="ARBA00022448"/>
    </source>
</evidence>